<organism evidence="1 2">
    <name type="scientific">Lithohypha guttulata</name>
    <dbReference type="NCBI Taxonomy" id="1690604"/>
    <lineage>
        <taxon>Eukaryota</taxon>
        <taxon>Fungi</taxon>
        <taxon>Dikarya</taxon>
        <taxon>Ascomycota</taxon>
        <taxon>Pezizomycotina</taxon>
        <taxon>Eurotiomycetes</taxon>
        <taxon>Chaetothyriomycetidae</taxon>
        <taxon>Chaetothyriales</taxon>
        <taxon>Trichomeriaceae</taxon>
        <taxon>Lithohypha</taxon>
    </lineage>
</organism>
<protein>
    <recommendedName>
        <fullName evidence="3">S-adenosyl-L-methionine-dependent methyltransferase</fullName>
    </recommendedName>
</protein>
<dbReference type="EMBL" id="JAVRRJ010000007">
    <property type="protein sequence ID" value="KAK5082924.1"/>
    <property type="molecule type" value="Genomic_DNA"/>
</dbReference>
<gene>
    <name evidence="1" type="ORF">LTR05_006806</name>
</gene>
<evidence type="ECO:0000313" key="2">
    <source>
        <dbReference type="Proteomes" id="UP001309876"/>
    </source>
</evidence>
<dbReference type="CDD" id="cd02440">
    <property type="entry name" value="AdoMet_MTases"/>
    <property type="match status" value="1"/>
</dbReference>
<dbReference type="AlphaFoldDB" id="A0AAN7Y554"/>
<dbReference type="PANTHER" id="PTHR45036:SF1">
    <property type="entry name" value="METHYLTRANSFERASE LIKE 7A"/>
    <property type="match status" value="1"/>
</dbReference>
<dbReference type="Gene3D" id="3.40.50.150">
    <property type="entry name" value="Vaccinia Virus protein VP39"/>
    <property type="match status" value="1"/>
</dbReference>
<dbReference type="InterPro" id="IPR052356">
    <property type="entry name" value="Thiol_S-MT"/>
</dbReference>
<dbReference type="InterPro" id="IPR029063">
    <property type="entry name" value="SAM-dependent_MTases_sf"/>
</dbReference>
<accession>A0AAN7Y554</accession>
<evidence type="ECO:0000313" key="1">
    <source>
        <dbReference type="EMBL" id="KAK5082924.1"/>
    </source>
</evidence>
<proteinExistence type="predicted"/>
<dbReference type="Pfam" id="PF13489">
    <property type="entry name" value="Methyltransf_23"/>
    <property type="match status" value="1"/>
</dbReference>
<keyword evidence="2" id="KW-1185">Reference proteome</keyword>
<name>A0AAN7Y554_9EURO</name>
<dbReference type="SUPFAM" id="SSF53335">
    <property type="entry name" value="S-adenosyl-L-methionine-dependent methyltransferases"/>
    <property type="match status" value="1"/>
</dbReference>
<dbReference type="PANTHER" id="PTHR45036">
    <property type="entry name" value="METHYLTRANSFERASE LIKE 7B"/>
    <property type="match status" value="1"/>
</dbReference>
<comment type="caution">
    <text evidence="1">The sequence shown here is derived from an EMBL/GenBank/DDBJ whole genome shotgun (WGS) entry which is preliminary data.</text>
</comment>
<sequence length="288" mass="31470">MSPTMPTSNTLSARLLDLTSPLQLLLYSLLYLPITILSHPTLLLTNPHKFQSLWFGALWKFLGPQMALSPEQTPYIAGLFTRAQGTVLELGPGNGDQMRHLVNAVREGRVERVVGAEPNAALHERLLGNARGVGLNPGQGKYVVLEAGAEPGSLIPALHRVGMYPSSSSSAGAGAAEGIFDTIICIKSMCSAPQHQMPEIVSTIHALLKPGGEFLFFEHVANDNDLLTRVWAWLLGWIWPIAMGNCHLNGRVDKAVKESGLFESCDVRNTKEFMGWNVFRYVVGVCRK</sequence>
<dbReference type="Proteomes" id="UP001309876">
    <property type="component" value="Unassembled WGS sequence"/>
</dbReference>
<evidence type="ECO:0008006" key="3">
    <source>
        <dbReference type="Google" id="ProtNLM"/>
    </source>
</evidence>
<reference evidence="1 2" key="1">
    <citation type="submission" date="2023-08" db="EMBL/GenBank/DDBJ databases">
        <title>Black Yeasts Isolated from many extreme environments.</title>
        <authorList>
            <person name="Coleine C."/>
            <person name="Stajich J.E."/>
            <person name="Selbmann L."/>
        </authorList>
    </citation>
    <scope>NUCLEOTIDE SEQUENCE [LARGE SCALE GENOMIC DNA]</scope>
    <source>
        <strain evidence="1 2">CCFEE 5910</strain>
    </source>
</reference>